<evidence type="ECO:0008006" key="3">
    <source>
        <dbReference type="Google" id="ProtNLM"/>
    </source>
</evidence>
<organism evidence="1 2">
    <name type="scientific">Candidatus Campbellbacteria bacterium CG22_combo_CG10-13_8_21_14_all_36_13</name>
    <dbReference type="NCBI Taxonomy" id="1974529"/>
    <lineage>
        <taxon>Bacteria</taxon>
        <taxon>Candidatus Campbelliibacteriota</taxon>
    </lineage>
</organism>
<proteinExistence type="predicted"/>
<reference evidence="1 2" key="1">
    <citation type="submission" date="2017-09" db="EMBL/GenBank/DDBJ databases">
        <title>Depth-based differentiation of microbial function through sediment-hosted aquifers and enrichment of novel symbionts in the deep terrestrial subsurface.</title>
        <authorList>
            <person name="Probst A.J."/>
            <person name="Ladd B."/>
            <person name="Jarett J.K."/>
            <person name="Geller-Mcgrath D.E."/>
            <person name="Sieber C.M."/>
            <person name="Emerson J.B."/>
            <person name="Anantharaman K."/>
            <person name="Thomas B.C."/>
            <person name="Malmstrom R."/>
            <person name="Stieglmeier M."/>
            <person name="Klingl A."/>
            <person name="Woyke T."/>
            <person name="Ryan C.M."/>
            <person name="Banfield J.F."/>
        </authorList>
    </citation>
    <scope>NUCLEOTIDE SEQUENCE [LARGE SCALE GENOMIC DNA]</scope>
    <source>
        <strain evidence="1">CG22_combo_CG10-13_8_21_14_all_36_13</strain>
    </source>
</reference>
<evidence type="ECO:0000313" key="1">
    <source>
        <dbReference type="EMBL" id="PIP87097.1"/>
    </source>
</evidence>
<accession>A0A2H0DY56</accession>
<dbReference type="SUPFAM" id="SSF47598">
    <property type="entry name" value="Ribbon-helix-helix"/>
    <property type="match status" value="1"/>
</dbReference>
<name>A0A2H0DY56_9BACT</name>
<protein>
    <recommendedName>
        <fullName evidence="3">Ribbon-helix-helix protein CopG domain-containing protein</fullName>
    </recommendedName>
</protein>
<dbReference type="EMBL" id="PCTT01000026">
    <property type="protein sequence ID" value="PIP87097.1"/>
    <property type="molecule type" value="Genomic_DNA"/>
</dbReference>
<dbReference type="GO" id="GO:0006355">
    <property type="term" value="P:regulation of DNA-templated transcription"/>
    <property type="evidence" value="ECO:0007669"/>
    <property type="project" value="InterPro"/>
</dbReference>
<dbReference type="AlphaFoldDB" id="A0A2H0DY56"/>
<dbReference type="Proteomes" id="UP000231143">
    <property type="component" value="Unassembled WGS sequence"/>
</dbReference>
<comment type="caution">
    <text evidence="1">The sequence shown here is derived from an EMBL/GenBank/DDBJ whole genome shotgun (WGS) entry which is preliminary data.</text>
</comment>
<dbReference type="Gene3D" id="6.10.10.120">
    <property type="entry name" value="Antitoxin ParD1-like"/>
    <property type="match status" value="1"/>
</dbReference>
<gene>
    <name evidence="1" type="ORF">COW81_02080</name>
</gene>
<sequence>MSTISVPLTPELEEKIESLVKSGVGANKADVMRKALSRLSEEEAINAVLQAEKELSEGKVLRGDLREIAKKFI</sequence>
<dbReference type="InterPro" id="IPR010985">
    <property type="entry name" value="Ribbon_hlx_hlx"/>
</dbReference>
<evidence type="ECO:0000313" key="2">
    <source>
        <dbReference type="Proteomes" id="UP000231143"/>
    </source>
</evidence>
<dbReference type="InterPro" id="IPR038296">
    <property type="entry name" value="ParD_sf"/>
</dbReference>